<name>A0A931LRZ2_FIMGI</name>
<organism evidence="1 2">
    <name type="scientific">Fimbriimonas ginsengisoli</name>
    <dbReference type="NCBI Taxonomy" id="1005039"/>
    <lineage>
        <taxon>Bacteria</taxon>
        <taxon>Bacillati</taxon>
        <taxon>Armatimonadota</taxon>
        <taxon>Fimbriimonadia</taxon>
        <taxon>Fimbriimonadales</taxon>
        <taxon>Fimbriimonadaceae</taxon>
        <taxon>Fimbriimonas</taxon>
    </lineage>
</organism>
<dbReference type="AlphaFoldDB" id="A0A931LRZ2"/>
<proteinExistence type="predicted"/>
<dbReference type="EMBL" id="JACOSL010000026">
    <property type="protein sequence ID" value="MBI1756229.1"/>
    <property type="molecule type" value="Genomic_DNA"/>
</dbReference>
<gene>
    <name evidence="1" type="ORF">HYR64_03880</name>
</gene>
<sequence>MIFGALVALQAASPLLLRTAIGDLTPPGALPLGGYTARGGRLSKPGGDRLFVRVAVLEQDKTRLAIASCELLTVPESLVREVRSRLPNGVELFLCATHTHCAPDSQMLNERMTFPVPGISTYRPAMLTWYADAVASAIRRGLEATPAELRRVSVAAASLPLNRGRRPGAKPDPTGYLVEGLTADGATVPIFACYAAHAVFYGPEEMHTRGDWPGALARCIGAPVLMGALGDVSPAAPGATPRERVDNFVGRFLTGIAGAPRRIAWVSEQGNQFPDAAVHLLVGRSHVALDTVSPHPTFARVYGTTDRLASTIIEAFAPNEAYLSAFRLGRLEFVGVPGEPSSGLGDAIRTGLRPTLEQATVLVASHVNGWMGYLLSPQDYDRGGYEATLSFYGRLEGERIVYTATRGFWAIFVSFLTWDPSDSP</sequence>
<comment type="caution">
    <text evidence="1">The sequence shown here is derived from an EMBL/GenBank/DDBJ whole genome shotgun (WGS) entry which is preliminary data.</text>
</comment>
<evidence type="ECO:0008006" key="3">
    <source>
        <dbReference type="Google" id="ProtNLM"/>
    </source>
</evidence>
<dbReference type="Proteomes" id="UP000727962">
    <property type="component" value="Unassembled WGS sequence"/>
</dbReference>
<protein>
    <recommendedName>
        <fullName evidence="3">Neutral/alkaline non-lysosomal ceramidase N-terminal domain-containing protein</fullName>
    </recommendedName>
</protein>
<evidence type="ECO:0000313" key="1">
    <source>
        <dbReference type="EMBL" id="MBI1756229.1"/>
    </source>
</evidence>
<accession>A0A931LRZ2</accession>
<evidence type="ECO:0000313" key="2">
    <source>
        <dbReference type="Proteomes" id="UP000727962"/>
    </source>
</evidence>
<reference evidence="1" key="1">
    <citation type="submission" date="2020-07" db="EMBL/GenBank/DDBJ databases">
        <title>Huge and variable diversity of episymbiotic CPR bacteria and DPANN archaea in groundwater ecosystems.</title>
        <authorList>
            <person name="He C.Y."/>
            <person name="Keren R."/>
            <person name="Whittaker M."/>
            <person name="Farag I.F."/>
            <person name="Doudna J."/>
            <person name="Cate J.H.D."/>
            <person name="Banfield J.F."/>
        </authorList>
    </citation>
    <scope>NUCLEOTIDE SEQUENCE</scope>
    <source>
        <strain evidence="1">NC_groundwater_17_Pr7_B-0.1um_64_12</strain>
    </source>
</reference>